<dbReference type="RefSeq" id="WP_014555969.1">
    <property type="nucleotide sequence ID" value="NC_017459.1"/>
</dbReference>
<keyword evidence="1" id="KW-0812">Transmembrane</keyword>
<dbReference type="HOGENOM" id="CLU_066581_0_0_2"/>
<sequence>MTTSEKYRSDLLIEVIAERLQFDRISEVLPGSVYPPYLLVTIGLFIEYGVFDVYNFVVSGKSSFLSQPNSLAIPAMTIIGVIGLKYIHDSYADAVVNLGIEEENIDIDETIRNEFEGLVSFRLRLLGYVATLLAFYAFSVFVITISELIEISGIGLVLYAQLVDFPLIIVPVLYELGISYLAIHINVPRRIVKADFGLFYYDPENLGGFKPVGQLLKRSYYLYTIILLLWFLQSHTPVLLADFLMSPYPPPGPVFQLALSGVWAVGVLTIAYSMYRTHSIMKQKKDTKLRELKRELKTAVKDPYDATLTNIDDREQYEEAQEMISHVKNTQTYPTTFTMWSQIFLSVLLPQALNMVVQLPS</sequence>
<proteinExistence type="predicted"/>
<name>G0LIR6_HALWC</name>
<organism evidence="2 3">
    <name type="scientific">Haloquadratum walsbyi (strain DSM 16854 / JCM 12705 / C23)</name>
    <dbReference type="NCBI Taxonomy" id="768065"/>
    <lineage>
        <taxon>Archaea</taxon>
        <taxon>Methanobacteriati</taxon>
        <taxon>Methanobacteriota</taxon>
        <taxon>Stenosarchaea group</taxon>
        <taxon>Halobacteria</taxon>
        <taxon>Halobacteriales</taxon>
        <taxon>Haloferacaceae</taxon>
        <taxon>Haloquadratum</taxon>
    </lineage>
</organism>
<dbReference type="OrthoDB" id="242654at2157"/>
<feature type="transmembrane region" description="Helical" evidence="1">
    <location>
        <begin position="253"/>
        <end position="275"/>
    </location>
</feature>
<feature type="transmembrane region" description="Helical" evidence="1">
    <location>
        <begin position="165"/>
        <end position="183"/>
    </location>
</feature>
<feature type="transmembrane region" description="Helical" evidence="1">
    <location>
        <begin position="37"/>
        <end position="57"/>
    </location>
</feature>
<reference evidence="2 3" key="1">
    <citation type="journal article" date="2011" name="PLoS ONE">
        <title>Haloquadratum walsbyi: limited diversity in a global pond.</title>
        <authorList>
            <person name="Dyall-Smith M."/>
            <person name="Pfeiffer F."/>
            <person name="Klee K."/>
            <person name="Palm P."/>
            <person name="Gross K."/>
            <person name="Schuster S.C."/>
            <person name="Rampp M."/>
            <person name="Oesterhelt D."/>
        </authorList>
    </citation>
    <scope>NUCLEOTIDE SEQUENCE [LARGE SCALE GENOMIC DNA]</scope>
    <source>
        <strain evidence="3">DSM 16854 / JCM 12705 / C23</strain>
    </source>
</reference>
<keyword evidence="1" id="KW-1133">Transmembrane helix</keyword>
<gene>
    <name evidence="2" type="ordered locus">Hqrw_2466</name>
</gene>
<accession>G0LIR6</accession>
<dbReference type="AlphaFoldDB" id="G0LIR6"/>
<feature type="transmembrane region" description="Helical" evidence="1">
    <location>
        <begin position="220"/>
        <end position="241"/>
    </location>
</feature>
<evidence type="ECO:0000313" key="2">
    <source>
        <dbReference type="EMBL" id="CCC40318.1"/>
    </source>
</evidence>
<feature type="transmembrane region" description="Helical" evidence="1">
    <location>
        <begin position="125"/>
        <end position="145"/>
    </location>
</feature>
<protein>
    <submittedName>
        <fullName evidence="2">Uncharacterized protein</fullName>
    </submittedName>
</protein>
<dbReference type="KEGG" id="hwc:Hqrw_2466"/>
<evidence type="ECO:0000313" key="3">
    <source>
        <dbReference type="Proteomes" id="UP000007954"/>
    </source>
</evidence>
<keyword evidence="1" id="KW-0472">Membrane</keyword>
<dbReference type="Proteomes" id="UP000007954">
    <property type="component" value="Chromosome"/>
</dbReference>
<dbReference type="GeneID" id="12447179"/>
<dbReference type="EMBL" id="FR746099">
    <property type="protein sequence ID" value="CCC40318.1"/>
    <property type="molecule type" value="Genomic_DNA"/>
</dbReference>
<evidence type="ECO:0000256" key="1">
    <source>
        <dbReference type="SAM" id="Phobius"/>
    </source>
</evidence>